<dbReference type="PANTHER" id="PTHR43751:SF2">
    <property type="entry name" value="SULFATASE N-TERMINAL DOMAIN-CONTAINING PROTEIN"/>
    <property type="match status" value="1"/>
</dbReference>
<comment type="caution">
    <text evidence="3">The sequence shown here is derived from an EMBL/GenBank/DDBJ whole genome shotgun (WGS) entry which is preliminary data.</text>
</comment>
<evidence type="ECO:0000259" key="2">
    <source>
        <dbReference type="Pfam" id="PF00884"/>
    </source>
</evidence>
<name>A0A7U7ENW2_9GAMM</name>
<sequence>MSHGSITPLVPPALKRLRRLPGLRAIALAMGVSLLPTVSFAKPADKPNIVVIWGDDVGFWNLSAYSRGAMGYRTPNIDRIAKEGAIFSDHYAQPSCTPGRAAFITGQLPIRSGMTAVGLPGGPVGLKPQTVTLAQVLKSQGYATAQFGKNHLGDRNEHLPTVHGFDEFFGNLYHLNTEEEPEDVDYPTDTKFKERFGPRGVLHCYATDKEQSGGDPSGDDPRFGKWGKQRCEDTGPLTRARMTRVDEEFTAASFTFMDKAVQEKKPFFAWINTTRMHVYTHAPAEYLERCKQYTSGEDVHCAGMLQHDNDVGAVLKKLEDLGVADNTIVVYSTDNGPEHETWPEGATTPYRSSKMTTWEGGVRVPMMARWPGRIPAGAELNGIQSHEDVFTTLAVAAGVPDVRERLAKGDDFGTGVVKKNYIDGLNNLDYWQGKQEQSARNALFYYSESRLQAVRLNQWKAHFYTRDGYYGSTTTLEIPWLFNIRQDPFESYDQAPGPRTHMVQKKAHVFHAMTGLIVEHLKTFKEFPPAQEGMSLSFDKLKEQILKQAEQ</sequence>
<evidence type="ECO:0000256" key="1">
    <source>
        <dbReference type="SAM" id="MobiDB-lite"/>
    </source>
</evidence>
<feature type="compositionally biased region" description="Basic and acidic residues" evidence="1">
    <location>
        <begin position="219"/>
        <end position="231"/>
    </location>
</feature>
<dbReference type="CDD" id="cd16142">
    <property type="entry name" value="ARS_like"/>
    <property type="match status" value="1"/>
</dbReference>
<dbReference type="InterPro" id="IPR000917">
    <property type="entry name" value="Sulfatase_N"/>
</dbReference>
<organism evidence="3 4">
    <name type="scientific">Zestomonas carbonaria</name>
    <dbReference type="NCBI Taxonomy" id="2762745"/>
    <lineage>
        <taxon>Bacteria</taxon>
        <taxon>Pseudomonadati</taxon>
        <taxon>Pseudomonadota</taxon>
        <taxon>Gammaproteobacteria</taxon>
        <taxon>Pseudomonadales</taxon>
        <taxon>Pseudomonadaceae</taxon>
        <taxon>Zestomonas</taxon>
    </lineage>
</organism>
<keyword evidence="4" id="KW-1185">Reference proteome</keyword>
<dbReference type="EMBL" id="CAJFCI010000054">
    <property type="protein sequence ID" value="CAD5108424.1"/>
    <property type="molecule type" value="Genomic_DNA"/>
</dbReference>
<dbReference type="SUPFAM" id="SSF53649">
    <property type="entry name" value="Alkaline phosphatase-like"/>
    <property type="match status" value="1"/>
</dbReference>
<dbReference type="InterPro" id="IPR052701">
    <property type="entry name" value="GAG_Ulvan_Degrading_Sulfatases"/>
</dbReference>
<dbReference type="InterPro" id="IPR017850">
    <property type="entry name" value="Alkaline_phosphatase_core_sf"/>
</dbReference>
<dbReference type="AlphaFoldDB" id="A0A7U7ENW2"/>
<feature type="domain" description="Sulfatase N-terminal" evidence="2">
    <location>
        <begin position="47"/>
        <end position="399"/>
    </location>
</feature>
<dbReference type="Gene3D" id="3.30.1120.10">
    <property type="match status" value="1"/>
</dbReference>
<dbReference type="Pfam" id="PF14707">
    <property type="entry name" value="Sulfatase_C"/>
    <property type="match status" value="1"/>
</dbReference>
<dbReference type="Proteomes" id="UP000583387">
    <property type="component" value="Unassembled WGS sequence"/>
</dbReference>
<dbReference type="PANTHER" id="PTHR43751">
    <property type="entry name" value="SULFATASE"/>
    <property type="match status" value="1"/>
</dbReference>
<reference evidence="3 4" key="1">
    <citation type="submission" date="2020-08" db="EMBL/GenBank/DDBJ databases">
        <authorList>
            <person name="Criscuolo A."/>
        </authorList>
    </citation>
    <scope>NUCLEOTIDE SEQUENCE [LARGE SCALE GENOMIC DNA]</scope>
    <source>
        <strain evidence="3">CIP111764</strain>
    </source>
</reference>
<dbReference type="RefSeq" id="WP_210768850.1">
    <property type="nucleotide sequence ID" value="NZ_CAJFCI010000054.1"/>
</dbReference>
<evidence type="ECO:0000313" key="3">
    <source>
        <dbReference type="EMBL" id="CAD5108424.1"/>
    </source>
</evidence>
<feature type="region of interest" description="Disordered" evidence="1">
    <location>
        <begin position="206"/>
        <end position="231"/>
    </location>
</feature>
<proteinExistence type="predicted"/>
<gene>
    <name evidence="3" type="ORF">PSEWESI4_02709</name>
</gene>
<dbReference type="Gene3D" id="3.40.720.10">
    <property type="entry name" value="Alkaline Phosphatase, subunit A"/>
    <property type="match status" value="1"/>
</dbReference>
<accession>A0A7U7ENW2</accession>
<protein>
    <recommendedName>
        <fullName evidence="2">Sulfatase N-terminal domain-containing protein</fullName>
    </recommendedName>
</protein>
<dbReference type="Pfam" id="PF00884">
    <property type="entry name" value="Sulfatase"/>
    <property type="match status" value="1"/>
</dbReference>
<evidence type="ECO:0000313" key="4">
    <source>
        <dbReference type="Proteomes" id="UP000583387"/>
    </source>
</evidence>